<comment type="caution">
    <text evidence="1">The sequence shown here is derived from an EMBL/GenBank/DDBJ whole genome shotgun (WGS) entry which is preliminary data.</text>
</comment>
<evidence type="ECO:0000313" key="2">
    <source>
        <dbReference type="Proteomes" id="UP000807769"/>
    </source>
</evidence>
<reference evidence="1" key="1">
    <citation type="journal article" date="2020" name="New Phytol.">
        <title>Comparative genomics reveals dynamic genome evolution in host specialist ectomycorrhizal fungi.</title>
        <authorList>
            <person name="Lofgren L.A."/>
            <person name="Nguyen N.H."/>
            <person name="Vilgalys R."/>
            <person name="Ruytinx J."/>
            <person name="Liao H.L."/>
            <person name="Branco S."/>
            <person name="Kuo A."/>
            <person name="LaButti K."/>
            <person name="Lipzen A."/>
            <person name="Andreopoulos W."/>
            <person name="Pangilinan J."/>
            <person name="Riley R."/>
            <person name="Hundley H."/>
            <person name="Na H."/>
            <person name="Barry K."/>
            <person name="Grigoriev I.V."/>
            <person name="Stajich J.E."/>
            <person name="Kennedy P.G."/>
        </authorList>
    </citation>
    <scope>NUCLEOTIDE SEQUENCE</scope>
    <source>
        <strain evidence="1">MN1</strain>
    </source>
</reference>
<evidence type="ECO:0000313" key="1">
    <source>
        <dbReference type="EMBL" id="KAG1812199.1"/>
    </source>
</evidence>
<keyword evidence="2" id="KW-1185">Reference proteome</keyword>
<name>A0A9P7JB68_9AGAM</name>
<dbReference type="AlphaFoldDB" id="A0A9P7JB68"/>
<protein>
    <submittedName>
        <fullName evidence="1">Uncharacterized protein</fullName>
    </submittedName>
</protein>
<dbReference type="OrthoDB" id="3059979at2759"/>
<accession>A0A9P7JB68</accession>
<organism evidence="1 2">
    <name type="scientific">Suillus subaureus</name>
    <dbReference type="NCBI Taxonomy" id="48587"/>
    <lineage>
        <taxon>Eukaryota</taxon>
        <taxon>Fungi</taxon>
        <taxon>Dikarya</taxon>
        <taxon>Basidiomycota</taxon>
        <taxon>Agaricomycotina</taxon>
        <taxon>Agaricomycetes</taxon>
        <taxon>Agaricomycetidae</taxon>
        <taxon>Boletales</taxon>
        <taxon>Suillineae</taxon>
        <taxon>Suillaceae</taxon>
        <taxon>Suillus</taxon>
    </lineage>
</organism>
<sequence length="61" mass="6715">MMGSIGRPLVFVINWRTLEETAAIFDGQEGMGQTAAHAGPMHRVDDIKEKETKLQSEVATN</sequence>
<dbReference type="RefSeq" id="XP_041190481.1">
    <property type="nucleotide sequence ID" value="XM_041340602.1"/>
</dbReference>
<dbReference type="EMBL" id="JABBWG010000027">
    <property type="protein sequence ID" value="KAG1812199.1"/>
    <property type="molecule type" value="Genomic_DNA"/>
</dbReference>
<gene>
    <name evidence="1" type="ORF">BJ212DRAFT_1483371</name>
</gene>
<proteinExistence type="predicted"/>
<dbReference type="GeneID" id="64634618"/>
<dbReference type="Proteomes" id="UP000807769">
    <property type="component" value="Unassembled WGS sequence"/>
</dbReference>